<reference evidence="6" key="1">
    <citation type="submission" date="2021-06" db="EMBL/GenBank/DDBJ databases">
        <authorList>
            <person name="Kallberg Y."/>
            <person name="Tangrot J."/>
            <person name="Rosling A."/>
        </authorList>
    </citation>
    <scope>NUCLEOTIDE SEQUENCE</scope>
    <source>
        <strain evidence="6">AZ414A</strain>
    </source>
</reference>
<comment type="caution">
    <text evidence="6">The sequence shown here is derived from an EMBL/GenBank/DDBJ whole genome shotgun (WGS) entry which is preliminary data.</text>
</comment>
<organism evidence="6 7">
    <name type="scientific">Diversispora eburnea</name>
    <dbReference type="NCBI Taxonomy" id="1213867"/>
    <lineage>
        <taxon>Eukaryota</taxon>
        <taxon>Fungi</taxon>
        <taxon>Fungi incertae sedis</taxon>
        <taxon>Mucoromycota</taxon>
        <taxon>Glomeromycotina</taxon>
        <taxon>Glomeromycetes</taxon>
        <taxon>Diversisporales</taxon>
        <taxon>Diversisporaceae</taxon>
        <taxon>Diversispora</taxon>
    </lineage>
</organism>
<evidence type="ECO:0000256" key="5">
    <source>
        <dbReference type="PROSITE-ProRule" id="PRU00708"/>
    </source>
</evidence>
<name>A0A9N8VWR7_9GLOM</name>
<evidence type="ECO:0000313" key="6">
    <source>
        <dbReference type="EMBL" id="CAG8465209.1"/>
    </source>
</evidence>
<dbReference type="InterPro" id="IPR011990">
    <property type="entry name" value="TPR-like_helical_dom_sf"/>
</dbReference>
<keyword evidence="2" id="KW-0677">Repeat</keyword>
<evidence type="ECO:0000313" key="7">
    <source>
        <dbReference type="Proteomes" id="UP000789706"/>
    </source>
</evidence>
<sequence length="615" mass="71007">MGNASSSSYGSSVPVLPTPDDYDWSGLRELYNSHVYSAKIKQINFLGSLGPALDFGLYITTTNGRSYLIHSTNASGDQVITEARHMSSDWKDFNSVIINSPKNNPTIGDLMASARKDGKLKLLPSAQQIKQSVKNELPSSPEKHGSLAIQNKVKEAEIIMKKMKERGIEPDIHTYEQLINVYASVGNIEKSLSTFDMIDYTYVNNLRTDDAFNVYSKMKAAKILPNQPIFSMLIKVCIKNGEIPRAWKTFDHMRLEVCQPDETRDAERAFDLYQEMKDKGLSPTDVTFNSLIDACAHQAFRLLNEMEDYGYTPDLFTYNSLLYACSHKVDFYTARKLFILMMQNGLKDQSLAPDDTTFTNLFWVYGQLQEVLDHYKDTIPKYNIELDGWIFLTLLNACYRHKKVEFAWSIWQDWQIWWKLKKQDLVIIQKLNNHDQRNEFKRLGLTKNLEYDTYKLMINILARCEDIWGAIRLLQKLSQTQIPKFEHFQLLRLKCLEKENELALTKLMELSYFDEGTPGTKVKELLAKKWKGINVLPGKVGRKVLQMKLKNDDSNKFKGKIDWKKFKEGKNENEYLRNNTTSFLSAKFLCSNFIKQEDNNERLNTTGPNNEGESV</sequence>
<dbReference type="PROSITE" id="PS51375">
    <property type="entry name" value="PPR"/>
    <property type="match status" value="2"/>
</dbReference>
<evidence type="ECO:0000256" key="4">
    <source>
        <dbReference type="ARBA" id="ARBA00044511"/>
    </source>
</evidence>
<evidence type="ECO:0000256" key="2">
    <source>
        <dbReference type="ARBA" id="ARBA00022737"/>
    </source>
</evidence>
<feature type="repeat" description="PPR" evidence="5">
    <location>
        <begin position="314"/>
        <end position="348"/>
    </location>
</feature>
<dbReference type="Proteomes" id="UP000789706">
    <property type="component" value="Unassembled WGS sequence"/>
</dbReference>
<gene>
    <name evidence="6" type="ORF">DEBURN_LOCUS2882</name>
</gene>
<dbReference type="OrthoDB" id="5588846at2759"/>
<evidence type="ECO:0000256" key="3">
    <source>
        <dbReference type="ARBA" id="ARBA00044493"/>
    </source>
</evidence>
<dbReference type="PANTHER" id="PTHR47447">
    <property type="entry name" value="OS03G0856100 PROTEIN"/>
    <property type="match status" value="1"/>
</dbReference>
<dbReference type="NCBIfam" id="TIGR00756">
    <property type="entry name" value="PPR"/>
    <property type="match status" value="1"/>
</dbReference>
<dbReference type="PANTHER" id="PTHR47447:SF17">
    <property type="entry name" value="OS12G0638900 PROTEIN"/>
    <property type="match status" value="1"/>
</dbReference>
<comment type="function">
    <text evidence="3">Regulates mitochondrial small subunit maturation by controlling 15S rRNA 5'-end processing. Localizes to the 5' precursor of the 15S rRNA in a position that is subsequently occupied by mS47 in the mature yeast mtSSU. Uses structure and sequence-specific RNA recognition, binding to a single-stranded region of the precursor and specifically recognizing bases -6 to -1. The exchange of Ccm1 for mS47 is coupled to the irreversible removal of precursor rRNA that is accompanied by conformational changes of the mitoribosomal proteins uS5m and mS26. These conformational changes signal completion of 5'-end rRNA processing through protection of the mature 5'-end of the 15S rRNA and stabilization of mS47. The removal of the 5' precursor together with the dissociation of Ccm1 may be catalyzed by the 5'-3' exoribonuclease Pet127. Involved in the specific removal of group I introns in mitochondrial encoded transcripts.</text>
</comment>
<dbReference type="Pfam" id="PF13041">
    <property type="entry name" value="PPR_2"/>
    <property type="match status" value="2"/>
</dbReference>
<dbReference type="EMBL" id="CAJVPK010000167">
    <property type="protein sequence ID" value="CAG8465209.1"/>
    <property type="molecule type" value="Genomic_DNA"/>
</dbReference>
<evidence type="ECO:0000256" key="1">
    <source>
        <dbReference type="ARBA" id="ARBA00006192"/>
    </source>
</evidence>
<dbReference type="AlphaFoldDB" id="A0A9N8VWR7"/>
<proteinExistence type="inferred from homology"/>
<comment type="similarity">
    <text evidence="1">Belongs to the CCM1 family.</text>
</comment>
<accession>A0A9N8VWR7</accession>
<feature type="repeat" description="PPR" evidence="5">
    <location>
        <begin position="226"/>
        <end position="260"/>
    </location>
</feature>
<comment type="subunit">
    <text evidence="4">Binds to mitochondrial small subunit 15S rRNA.</text>
</comment>
<protein>
    <submittedName>
        <fullName evidence="6">3972_t:CDS:1</fullName>
    </submittedName>
</protein>
<keyword evidence="7" id="KW-1185">Reference proteome</keyword>
<dbReference type="Gene3D" id="1.25.40.10">
    <property type="entry name" value="Tetratricopeptide repeat domain"/>
    <property type="match status" value="3"/>
</dbReference>
<dbReference type="Pfam" id="PF13812">
    <property type="entry name" value="PPR_3"/>
    <property type="match status" value="2"/>
</dbReference>
<dbReference type="InterPro" id="IPR002885">
    <property type="entry name" value="PPR_rpt"/>
</dbReference>